<organism evidence="2 3">
    <name type="scientific">Blepharisma stoltei</name>
    <dbReference type="NCBI Taxonomy" id="1481888"/>
    <lineage>
        <taxon>Eukaryota</taxon>
        <taxon>Sar</taxon>
        <taxon>Alveolata</taxon>
        <taxon>Ciliophora</taxon>
        <taxon>Postciliodesmatophora</taxon>
        <taxon>Heterotrichea</taxon>
        <taxon>Heterotrichida</taxon>
        <taxon>Blepharismidae</taxon>
        <taxon>Blepharisma</taxon>
    </lineage>
</organism>
<evidence type="ECO:0008006" key="4">
    <source>
        <dbReference type="Google" id="ProtNLM"/>
    </source>
</evidence>
<feature type="compositionally biased region" description="Pro residues" evidence="1">
    <location>
        <begin position="32"/>
        <end position="47"/>
    </location>
</feature>
<dbReference type="Proteomes" id="UP001162131">
    <property type="component" value="Unassembled WGS sequence"/>
</dbReference>
<feature type="compositionally biased region" description="Basic and acidic residues" evidence="1">
    <location>
        <begin position="49"/>
        <end position="62"/>
    </location>
</feature>
<protein>
    <recommendedName>
        <fullName evidence="4">STI1/HOP DP domain-containing protein</fullName>
    </recommendedName>
</protein>
<name>A0AAU9K4A5_9CILI</name>
<dbReference type="AlphaFoldDB" id="A0AAU9K4A5"/>
<proteinExistence type="predicted"/>
<feature type="region of interest" description="Disordered" evidence="1">
    <location>
        <begin position="1"/>
        <end position="77"/>
    </location>
</feature>
<accession>A0AAU9K4A5</accession>
<comment type="caution">
    <text evidence="2">The sequence shown here is derived from an EMBL/GenBank/DDBJ whole genome shotgun (WGS) entry which is preliminary data.</text>
</comment>
<evidence type="ECO:0000256" key="1">
    <source>
        <dbReference type="SAM" id="MobiDB-lite"/>
    </source>
</evidence>
<evidence type="ECO:0000313" key="2">
    <source>
        <dbReference type="EMBL" id="CAG9334386.1"/>
    </source>
</evidence>
<dbReference type="Gene3D" id="1.10.260.100">
    <property type="match status" value="1"/>
</dbReference>
<keyword evidence="3" id="KW-1185">Reference proteome</keyword>
<sequence length="184" mass="20738">MSDEDVPPLEDMTDYLIQRGKYIPPEEVKVSQPPPLPVQEPQPISKPPPKKEKFGDGLKKGFFDNPPKSKPKAQPKVKEITTLKAKTAKESPLVIPEVQQAMHYLNTNTESWLTPNLLEQFAGNPLLARGLTNPRIMGAVEELKANPNLAKTKYQNDMEVQEFYREFSRIMASHFGNLAQTQGK</sequence>
<feature type="compositionally biased region" description="Acidic residues" evidence="1">
    <location>
        <begin position="1"/>
        <end position="13"/>
    </location>
</feature>
<evidence type="ECO:0000313" key="3">
    <source>
        <dbReference type="Proteomes" id="UP001162131"/>
    </source>
</evidence>
<reference evidence="2" key="1">
    <citation type="submission" date="2021-09" db="EMBL/GenBank/DDBJ databases">
        <authorList>
            <consortium name="AG Swart"/>
            <person name="Singh M."/>
            <person name="Singh A."/>
            <person name="Seah K."/>
            <person name="Emmerich C."/>
        </authorList>
    </citation>
    <scope>NUCLEOTIDE SEQUENCE</scope>
    <source>
        <strain evidence="2">ATCC30299</strain>
    </source>
</reference>
<dbReference type="EMBL" id="CAJZBQ010000058">
    <property type="protein sequence ID" value="CAG9334386.1"/>
    <property type="molecule type" value="Genomic_DNA"/>
</dbReference>
<gene>
    <name evidence="2" type="ORF">BSTOLATCC_MIC61005</name>
</gene>